<proteinExistence type="predicted"/>
<sequence length="336" mass="35067">MPSGKSRRRLLAGAGSVLFGGSVAVFGGDTITANLESTGSTQLGAADLTAGTIPASADTLAVAQVDRTEPPEAVRAVAGLIAETCPFASVPARLRGLVSTDSSQTVDPSRIGKLAFVGSADGRGAVVVWADWTEDHFADVVSVGGSTDRRTEMRYGRPMYIAGDTAGSVLAETAFVVGHPSIVVDTIGVWHGDEEPVGESTLSTYSLTRRQSPFRFTLGDVQPQCDCTTVVRKPPVYDHVSRWYGFITNAGVLRVSMALDSKNSENTAALAAALRRDLGLTEGAAARVELPSEAVSELSVREGTDAVTVRFSPADTPHPSTLTNLFGGLSQLVSGE</sequence>
<reference evidence="1 2" key="1">
    <citation type="submission" date="2019-02" db="EMBL/GenBank/DDBJ databases">
        <title>Genome analysis provides insights into bioremediation potentialities and Haloocin production by Natrinema altunense strain 4.1R isolated from Chott Douz in Tunisian desert.</title>
        <authorList>
            <person name="Najjari A."/>
            <person name="Youssef N."/>
            <person name="Ben Dhia O."/>
            <person name="Ferjani R."/>
            <person name="El Hidri D."/>
            <person name="Ouzari H.I."/>
            <person name="Cherif A."/>
        </authorList>
    </citation>
    <scope>NUCLEOTIDE SEQUENCE [LARGE SCALE GENOMIC DNA]</scope>
    <source>
        <strain evidence="1 2">4.1R</strain>
    </source>
</reference>
<gene>
    <name evidence="1" type="ORF">ELS17_05090</name>
</gene>
<evidence type="ECO:0000313" key="2">
    <source>
        <dbReference type="Proteomes" id="UP000292704"/>
    </source>
</evidence>
<accession>A0A482Y4W5</accession>
<dbReference type="RefSeq" id="WP_130169789.1">
    <property type="nucleotide sequence ID" value="NZ_SHMR01000001.1"/>
</dbReference>
<evidence type="ECO:0000313" key="1">
    <source>
        <dbReference type="EMBL" id="RZH68836.1"/>
    </source>
</evidence>
<name>A0A482Y4W5_9EURY</name>
<dbReference type="EMBL" id="SHMR01000001">
    <property type="protein sequence ID" value="RZH68836.1"/>
    <property type="molecule type" value="Genomic_DNA"/>
</dbReference>
<dbReference type="OrthoDB" id="174519at2157"/>
<organism evidence="1 2">
    <name type="scientific">Natrinema altunense</name>
    <dbReference type="NCBI Taxonomy" id="222984"/>
    <lineage>
        <taxon>Archaea</taxon>
        <taxon>Methanobacteriati</taxon>
        <taxon>Methanobacteriota</taxon>
        <taxon>Stenosarchaea group</taxon>
        <taxon>Halobacteria</taxon>
        <taxon>Halobacteriales</taxon>
        <taxon>Natrialbaceae</taxon>
        <taxon>Natrinema</taxon>
    </lineage>
</organism>
<protein>
    <submittedName>
        <fullName evidence="1">Uncharacterized protein</fullName>
    </submittedName>
</protein>
<dbReference type="AlphaFoldDB" id="A0A482Y4W5"/>
<dbReference type="Proteomes" id="UP000292704">
    <property type="component" value="Unassembled WGS sequence"/>
</dbReference>
<comment type="caution">
    <text evidence="1">The sequence shown here is derived from an EMBL/GenBank/DDBJ whole genome shotgun (WGS) entry which is preliminary data.</text>
</comment>